<dbReference type="EMBL" id="JABACJ020000004">
    <property type="protein sequence ID" value="MBU3875405.1"/>
    <property type="molecule type" value="Genomic_DNA"/>
</dbReference>
<accession>A0ABS6D1D5</accession>
<keyword evidence="1 2" id="KW-0238">DNA-binding</keyword>
<dbReference type="PANTHER" id="PTHR43479">
    <property type="entry name" value="ACREF/ENVCD OPERON REPRESSOR-RELATED"/>
    <property type="match status" value="1"/>
</dbReference>
<reference evidence="4 5" key="1">
    <citation type="submission" date="2021-06" db="EMBL/GenBank/DDBJ databases">
        <title>Faecalicatena sp. nov. isolated from porcine feces.</title>
        <authorList>
            <person name="Oh B.S."/>
            <person name="Lee J.H."/>
        </authorList>
    </citation>
    <scope>NUCLEOTIDE SEQUENCE [LARGE SCALE GENOMIC DNA]</scope>
    <source>
        <strain evidence="4 5">AGMB00832</strain>
    </source>
</reference>
<dbReference type="PANTHER" id="PTHR43479:SF11">
    <property type="entry name" value="ACREF_ENVCD OPERON REPRESSOR-RELATED"/>
    <property type="match status" value="1"/>
</dbReference>
<feature type="DNA-binding region" description="H-T-H motif" evidence="2">
    <location>
        <begin position="32"/>
        <end position="51"/>
    </location>
</feature>
<keyword evidence="5" id="KW-1185">Reference proteome</keyword>
<organism evidence="4 5">
    <name type="scientific">Faecalicatena faecalis</name>
    <dbReference type="NCBI Taxonomy" id="2726362"/>
    <lineage>
        <taxon>Bacteria</taxon>
        <taxon>Bacillati</taxon>
        <taxon>Bacillota</taxon>
        <taxon>Clostridia</taxon>
        <taxon>Lachnospirales</taxon>
        <taxon>Lachnospiraceae</taxon>
        <taxon>Faecalicatena</taxon>
    </lineage>
</organism>
<proteinExistence type="predicted"/>
<dbReference type="RefSeq" id="WP_216240389.1">
    <property type="nucleotide sequence ID" value="NZ_JABACJ020000004.1"/>
</dbReference>
<evidence type="ECO:0000313" key="5">
    <source>
        <dbReference type="Proteomes" id="UP000723714"/>
    </source>
</evidence>
<protein>
    <submittedName>
        <fullName evidence="4">TetR/AcrR family transcriptional regulator</fullName>
    </submittedName>
</protein>
<dbReference type="Proteomes" id="UP000723714">
    <property type="component" value="Unassembled WGS sequence"/>
</dbReference>
<evidence type="ECO:0000259" key="3">
    <source>
        <dbReference type="PROSITE" id="PS50977"/>
    </source>
</evidence>
<gene>
    <name evidence="4" type="ORF">HGO97_006215</name>
</gene>
<dbReference type="Pfam" id="PF00440">
    <property type="entry name" value="TetR_N"/>
    <property type="match status" value="1"/>
</dbReference>
<dbReference type="PROSITE" id="PS50977">
    <property type="entry name" value="HTH_TETR_2"/>
    <property type="match status" value="1"/>
</dbReference>
<dbReference type="InterPro" id="IPR050624">
    <property type="entry name" value="HTH-type_Tx_Regulator"/>
</dbReference>
<evidence type="ECO:0000256" key="2">
    <source>
        <dbReference type="PROSITE-ProRule" id="PRU00335"/>
    </source>
</evidence>
<dbReference type="InterPro" id="IPR001647">
    <property type="entry name" value="HTH_TetR"/>
</dbReference>
<comment type="caution">
    <text evidence="4">The sequence shown here is derived from an EMBL/GenBank/DDBJ whole genome shotgun (WGS) entry which is preliminary data.</text>
</comment>
<feature type="domain" description="HTH tetR-type" evidence="3">
    <location>
        <begin position="8"/>
        <end position="69"/>
    </location>
</feature>
<name>A0ABS6D1D5_9FIRM</name>
<evidence type="ECO:0000256" key="1">
    <source>
        <dbReference type="ARBA" id="ARBA00023125"/>
    </source>
</evidence>
<evidence type="ECO:0000313" key="4">
    <source>
        <dbReference type="EMBL" id="MBU3875405.1"/>
    </source>
</evidence>
<sequence>MARNKYPEITEQRILDSAYKLFVEKGWDNTTIQDIIDDLGDLTRGAFYHHFKSKEDIIDAVTDRMFTNENPFEKVKNDGDLSGLEMLRKVLLLFLTNEDSIRLVKQIPDSVRESPQLIAKQIKDCKTVIIPYIKELIEIGNADGSLQVSCPTQAAEMVSYLVTMWVSPQYSQSGDEVEFKNVIDTFSTALVSVGLPILDQDTKGLIMAIFKKVHENE</sequence>